<gene>
    <name evidence="1" type="primary">z800L</name>
    <name evidence="1" type="ORF">ATCV1_z800L</name>
</gene>
<sequence length="74" mass="8505">MTILKLRSGSRARSQRSTKLRTTWSLRRFTTRTSCIRRSGTRQSSSKIPTKRVRLMSRVSLSFVATFPQSRGIS</sequence>
<organism evidence="1 2">
    <name type="scientific">Chlorovirus heliozoae</name>
    <dbReference type="NCBI Taxonomy" id="322019"/>
    <lineage>
        <taxon>Viruses</taxon>
        <taxon>Varidnaviria</taxon>
        <taxon>Bamfordvirae</taxon>
        <taxon>Nucleocytoviricota</taxon>
        <taxon>Megaviricetes</taxon>
        <taxon>Algavirales</taxon>
        <taxon>Phycodnaviridae</taxon>
        <taxon>Chlorovirus</taxon>
    </lineage>
</organism>
<dbReference type="GeneID" id="5470525"/>
<dbReference type="Proteomes" id="UP000202420">
    <property type="component" value="Segment"/>
</dbReference>
<dbReference type="RefSeq" id="YP_001427281.1">
    <property type="nucleotide sequence ID" value="NC_008724.1"/>
</dbReference>
<name>A7KA60_9PHYC</name>
<protein>
    <submittedName>
        <fullName evidence="1">Uncharacterized protein z800L</fullName>
    </submittedName>
</protein>
<keyword evidence="2" id="KW-1185">Reference proteome</keyword>
<dbReference type="EMBL" id="EF101928">
    <property type="protein sequence ID" value="ABT16934.1"/>
    <property type="molecule type" value="Genomic_DNA"/>
</dbReference>
<evidence type="ECO:0000313" key="2">
    <source>
        <dbReference type="Proteomes" id="UP000202420"/>
    </source>
</evidence>
<accession>A7KA60</accession>
<dbReference type="KEGG" id="vg:5470525"/>
<proteinExistence type="predicted"/>
<evidence type="ECO:0000313" key="1">
    <source>
        <dbReference type="EMBL" id="ABT16934.1"/>
    </source>
</evidence>
<reference evidence="1 2" key="1">
    <citation type="submission" date="2006-09" db="EMBL/GenBank/DDBJ databases">
        <title>Sequence and annotation of the 288-kb ATCV-1 virus that infects an endosymbiotic Chlorella strain of the heliozoon Acanthocystis turfacea.</title>
        <authorList>
            <person name="Fitzgerald L.A."/>
            <person name="Graves M.V."/>
            <person name="Li X."/>
            <person name="Pfitzner A.J.P."/>
            <person name="Hartigan J."/>
            <person name="Van Etten J.L."/>
        </authorList>
    </citation>
    <scope>NUCLEOTIDE SEQUENCE [LARGE SCALE GENOMIC DNA]</scope>
    <source>
        <strain evidence="1 2">ATCV-1</strain>
    </source>
</reference>